<dbReference type="InterPro" id="IPR029069">
    <property type="entry name" value="HotDog_dom_sf"/>
</dbReference>
<organism evidence="3 4">
    <name type="scientific">Rhodococcus wratislaviensis</name>
    <name type="common">Tsukamurella wratislaviensis</name>
    <dbReference type="NCBI Taxonomy" id="44752"/>
    <lineage>
        <taxon>Bacteria</taxon>
        <taxon>Bacillati</taxon>
        <taxon>Actinomycetota</taxon>
        <taxon>Actinomycetes</taxon>
        <taxon>Mycobacteriales</taxon>
        <taxon>Nocardiaceae</taxon>
        <taxon>Rhodococcus</taxon>
    </lineage>
</organism>
<reference evidence="3 4" key="1">
    <citation type="submission" date="2018-11" db="EMBL/GenBank/DDBJ databases">
        <title>Microbial catabolism of amino acid.</title>
        <authorList>
            <person name="Hibi M."/>
            <person name="Ogawa J."/>
        </authorList>
    </citation>
    <scope>NUCLEOTIDE SEQUENCE [LARGE SCALE GENOMIC DNA]</scope>
    <source>
        <strain evidence="3 4">C31-06</strain>
    </source>
</reference>
<dbReference type="RefSeq" id="WP_124393640.1">
    <property type="nucleotide sequence ID" value="NZ_BHYM01000045.1"/>
</dbReference>
<evidence type="ECO:0000313" key="3">
    <source>
        <dbReference type="EMBL" id="GCE41572.1"/>
    </source>
</evidence>
<protein>
    <recommendedName>
        <fullName evidence="2">MaoC-like domain-containing protein</fullName>
    </recommendedName>
</protein>
<evidence type="ECO:0000313" key="4">
    <source>
        <dbReference type="Proteomes" id="UP000287519"/>
    </source>
</evidence>
<dbReference type="PANTHER" id="PTHR43664:SF1">
    <property type="entry name" value="BETA-METHYLMALYL-COA DEHYDRATASE"/>
    <property type="match status" value="1"/>
</dbReference>
<dbReference type="Gene3D" id="3.10.129.10">
    <property type="entry name" value="Hotdog Thioesterase"/>
    <property type="match status" value="1"/>
</dbReference>
<sequence length="144" mass="15940">MFDQHLSVGDFRESTGRTVSESDLGTWAGLVHDYTRLHFDKAHMAGSPFERPIAHGYIALNWTIGLMFPDHAAWYAPDGADLARRWSDVRFLAPVFVGDTLTCRRTVTAVAAEEVHFSVQMTKQDDTVVLTGTEVLGSGSKKVN</sequence>
<dbReference type="Proteomes" id="UP000287519">
    <property type="component" value="Unassembled WGS sequence"/>
</dbReference>
<dbReference type="AlphaFoldDB" id="A0A402CDA3"/>
<gene>
    <name evidence="3" type="ORF">Rhow_005231</name>
</gene>
<dbReference type="PANTHER" id="PTHR43664">
    <property type="entry name" value="MONOAMINE OXIDASE-RELATED"/>
    <property type="match status" value="1"/>
</dbReference>
<evidence type="ECO:0000259" key="2">
    <source>
        <dbReference type="Pfam" id="PF01575"/>
    </source>
</evidence>
<dbReference type="InterPro" id="IPR052342">
    <property type="entry name" value="MCH/BMMD"/>
</dbReference>
<dbReference type="SUPFAM" id="SSF54637">
    <property type="entry name" value="Thioesterase/thiol ester dehydrase-isomerase"/>
    <property type="match status" value="1"/>
</dbReference>
<dbReference type="Pfam" id="PF01575">
    <property type="entry name" value="MaoC_dehydratas"/>
    <property type="match status" value="1"/>
</dbReference>
<accession>A0A402CDA3</accession>
<dbReference type="OrthoDB" id="9796589at2"/>
<dbReference type="InterPro" id="IPR002539">
    <property type="entry name" value="MaoC-like_dom"/>
</dbReference>
<comment type="similarity">
    <text evidence="1">Belongs to the enoyl-CoA hydratase/isomerase family.</text>
</comment>
<keyword evidence="4" id="KW-1185">Reference proteome</keyword>
<proteinExistence type="inferred from homology"/>
<comment type="caution">
    <text evidence="3">The sequence shown here is derived from an EMBL/GenBank/DDBJ whole genome shotgun (WGS) entry which is preliminary data.</text>
</comment>
<evidence type="ECO:0000256" key="1">
    <source>
        <dbReference type="ARBA" id="ARBA00005254"/>
    </source>
</evidence>
<dbReference type="CDD" id="cd03441">
    <property type="entry name" value="R_hydratase_like"/>
    <property type="match status" value="1"/>
</dbReference>
<dbReference type="EMBL" id="BHYM01000045">
    <property type="protein sequence ID" value="GCE41572.1"/>
    <property type="molecule type" value="Genomic_DNA"/>
</dbReference>
<name>A0A402CDA3_RHOWR</name>
<feature type="domain" description="MaoC-like" evidence="2">
    <location>
        <begin position="12"/>
        <end position="114"/>
    </location>
</feature>